<comment type="caution">
    <text evidence="2">The sequence shown here is derived from an EMBL/GenBank/DDBJ whole genome shotgun (WGS) entry which is preliminary data.</text>
</comment>
<feature type="non-terminal residue" evidence="2">
    <location>
        <position position="1"/>
    </location>
</feature>
<dbReference type="Proteomes" id="UP001432322">
    <property type="component" value="Unassembled WGS sequence"/>
</dbReference>
<feature type="compositionally biased region" description="Basic and acidic residues" evidence="1">
    <location>
        <begin position="67"/>
        <end position="78"/>
    </location>
</feature>
<evidence type="ECO:0000256" key="1">
    <source>
        <dbReference type="SAM" id="MobiDB-lite"/>
    </source>
</evidence>
<evidence type="ECO:0000313" key="2">
    <source>
        <dbReference type="EMBL" id="GMT32393.1"/>
    </source>
</evidence>
<feature type="compositionally biased region" description="Polar residues" evidence="1">
    <location>
        <begin position="1"/>
        <end position="11"/>
    </location>
</feature>
<protein>
    <submittedName>
        <fullName evidence="2">Uncharacterized protein</fullName>
    </submittedName>
</protein>
<gene>
    <name evidence="2" type="ORF">PFISCL1PPCAC_23690</name>
</gene>
<keyword evidence="3" id="KW-1185">Reference proteome</keyword>
<feature type="region of interest" description="Disordered" evidence="1">
    <location>
        <begin position="147"/>
        <end position="172"/>
    </location>
</feature>
<accession>A0AAV5WP43</accession>
<proteinExistence type="predicted"/>
<feature type="non-terminal residue" evidence="2">
    <location>
        <position position="172"/>
    </location>
</feature>
<reference evidence="2" key="1">
    <citation type="submission" date="2023-10" db="EMBL/GenBank/DDBJ databases">
        <title>Genome assembly of Pristionchus species.</title>
        <authorList>
            <person name="Yoshida K."/>
            <person name="Sommer R.J."/>
        </authorList>
    </citation>
    <scope>NUCLEOTIDE SEQUENCE</scope>
    <source>
        <strain evidence="2">RS5133</strain>
    </source>
</reference>
<feature type="region of interest" description="Disordered" evidence="1">
    <location>
        <begin position="1"/>
        <end position="20"/>
    </location>
</feature>
<sequence>LQVVSCRSPSTGEEPKTTTMDWDRDRKQYLRDYTKDKGENETRRIYEEEVRALSSNLTKQIERVKKLEKEKRESDNNRAKRMKNMESGVRAVGRSEQVRDVEKELRERIDTLTLSNKQKDEALRVKWSQAATDGVVAALAAAGVDSAPNRDGVFPDLSAERLKMPRHLRHSR</sequence>
<dbReference type="EMBL" id="BTSY01000006">
    <property type="protein sequence ID" value="GMT32393.1"/>
    <property type="molecule type" value="Genomic_DNA"/>
</dbReference>
<organism evidence="2 3">
    <name type="scientific">Pristionchus fissidentatus</name>
    <dbReference type="NCBI Taxonomy" id="1538716"/>
    <lineage>
        <taxon>Eukaryota</taxon>
        <taxon>Metazoa</taxon>
        <taxon>Ecdysozoa</taxon>
        <taxon>Nematoda</taxon>
        <taxon>Chromadorea</taxon>
        <taxon>Rhabditida</taxon>
        <taxon>Rhabditina</taxon>
        <taxon>Diplogasteromorpha</taxon>
        <taxon>Diplogasteroidea</taxon>
        <taxon>Neodiplogasteridae</taxon>
        <taxon>Pristionchus</taxon>
    </lineage>
</organism>
<name>A0AAV5WP43_9BILA</name>
<feature type="region of interest" description="Disordered" evidence="1">
    <location>
        <begin position="67"/>
        <end position="97"/>
    </location>
</feature>
<evidence type="ECO:0000313" key="3">
    <source>
        <dbReference type="Proteomes" id="UP001432322"/>
    </source>
</evidence>
<dbReference type="AlphaFoldDB" id="A0AAV5WP43"/>